<dbReference type="PANTHER" id="PTHR11730">
    <property type="entry name" value="AMMONIUM TRANSPORTER"/>
    <property type="match status" value="1"/>
</dbReference>
<evidence type="ECO:0000256" key="1">
    <source>
        <dbReference type="ARBA" id="ARBA00004141"/>
    </source>
</evidence>
<dbReference type="InterPro" id="IPR029020">
    <property type="entry name" value="Ammonium/urea_transptr"/>
</dbReference>
<comment type="similarity">
    <text evidence="2">Belongs to the ammonia transporter channel (TC 1.A.11.2) family.</text>
</comment>
<organism evidence="10 11">
    <name type="scientific">Astrephomene gubernaculifera</name>
    <dbReference type="NCBI Taxonomy" id="47775"/>
    <lineage>
        <taxon>Eukaryota</taxon>
        <taxon>Viridiplantae</taxon>
        <taxon>Chlorophyta</taxon>
        <taxon>core chlorophytes</taxon>
        <taxon>Chlorophyceae</taxon>
        <taxon>CS clade</taxon>
        <taxon>Chlamydomonadales</taxon>
        <taxon>Astrephomenaceae</taxon>
        <taxon>Astrephomene</taxon>
    </lineage>
</organism>
<comment type="caution">
    <text evidence="10">The sequence shown here is derived from an EMBL/GenBank/DDBJ whole genome shotgun (WGS) entry which is preliminary data.</text>
</comment>
<feature type="non-terminal residue" evidence="10">
    <location>
        <position position="1"/>
    </location>
</feature>
<keyword evidence="4 8" id="KW-0812">Transmembrane</keyword>
<evidence type="ECO:0000256" key="5">
    <source>
        <dbReference type="ARBA" id="ARBA00022989"/>
    </source>
</evidence>
<dbReference type="GO" id="GO:0097272">
    <property type="term" value="P:ammonium homeostasis"/>
    <property type="evidence" value="ECO:0007669"/>
    <property type="project" value="TreeGrafter"/>
</dbReference>
<dbReference type="GO" id="GO:0008519">
    <property type="term" value="F:ammonium channel activity"/>
    <property type="evidence" value="ECO:0007669"/>
    <property type="project" value="InterPro"/>
</dbReference>
<keyword evidence="7" id="KW-0924">Ammonia transport</keyword>
<accession>A0AAD3DGJ9</accession>
<dbReference type="InterPro" id="IPR024041">
    <property type="entry name" value="NH4_transpt_AmtB-like_dom"/>
</dbReference>
<protein>
    <recommendedName>
        <fullName evidence="9">Ammonium transporter AmtB-like domain-containing protein</fullName>
    </recommendedName>
</protein>
<proteinExistence type="inferred from homology"/>
<evidence type="ECO:0000259" key="9">
    <source>
        <dbReference type="Pfam" id="PF00909"/>
    </source>
</evidence>
<dbReference type="Pfam" id="PF00909">
    <property type="entry name" value="Ammonium_transp"/>
    <property type="match status" value="1"/>
</dbReference>
<evidence type="ECO:0000256" key="7">
    <source>
        <dbReference type="ARBA" id="ARBA00023177"/>
    </source>
</evidence>
<keyword evidence="11" id="KW-1185">Reference proteome</keyword>
<evidence type="ECO:0000313" key="10">
    <source>
        <dbReference type="EMBL" id="GFR40283.1"/>
    </source>
</evidence>
<evidence type="ECO:0000256" key="6">
    <source>
        <dbReference type="ARBA" id="ARBA00023136"/>
    </source>
</evidence>
<sequence>YPYGLFYGGGGKLIACQVIGVLAIGAWTLGLMFPFFWIFKRFNLLRVPADEELSGLDISRHCSRAYYIDQYNTGAPATGEATYPISYDNTYSNPAYSISVKPANKNNGDRGAVGDAIMRA</sequence>
<dbReference type="AlphaFoldDB" id="A0AAD3DGJ9"/>
<evidence type="ECO:0000313" key="11">
    <source>
        <dbReference type="Proteomes" id="UP001054857"/>
    </source>
</evidence>
<dbReference type="GO" id="GO:0005886">
    <property type="term" value="C:plasma membrane"/>
    <property type="evidence" value="ECO:0007669"/>
    <property type="project" value="TreeGrafter"/>
</dbReference>
<dbReference type="Proteomes" id="UP001054857">
    <property type="component" value="Unassembled WGS sequence"/>
</dbReference>
<dbReference type="Gene3D" id="1.10.3430.10">
    <property type="entry name" value="Ammonium transporter AmtB like domains"/>
    <property type="match status" value="1"/>
</dbReference>
<evidence type="ECO:0000256" key="2">
    <source>
        <dbReference type="ARBA" id="ARBA00005887"/>
    </source>
</evidence>
<feature type="transmembrane region" description="Helical" evidence="8">
    <location>
        <begin position="12"/>
        <end position="39"/>
    </location>
</feature>
<feature type="non-terminal residue" evidence="10">
    <location>
        <position position="120"/>
    </location>
</feature>
<dbReference type="EMBL" id="BMAR01000001">
    <property type="protein sequence ID" value="GFR40283.1"/>
    <property type="molecule type" value="Genomic_DNA"/>
</dbReference>
<reference evidence="10 11" key="1">
    <citation type="journal article" date="2021" name="Sci. Rep.">
        <title>Genome sequencing of the multicellular alga Astrephomene provides insights into convergent evolution of germ-soma differentiation.</title>
        <authorList>
            <person name="Yamashita S."/>
            <person name="Yamamoto K."/>
            <person name="Matsuzaki R."/>
            <person name="Suzuki S."/>
            <person name="Yamaguchi H."/>
            <person name="Hirooka S."/>
            <person name="Minakuchi Y."/>
            <person name="Miyagishima S."/>
            <person name="Kawachi M."/>
            <person name="Toyoda A."/>
            <person name="Nozaki H."/>
        </authorList>
    </citation>
    <scope>NUCLEOTIDE SEQUENCE [LARGE SCALE GENOMIC DNA]</scope>
    <source>
        <strain evidence="10 11">NIES-4017</strain>
    </source>
</reference>
<evidence type="ECO:0000256" key="8">
    <source>
        <dbReference type="SAM" id="Phobius"/>
    </source>
</evidence>
<evidence type="ECO:0000256" key="4">
    <source>
        <dbReference type="ARBA" id="ARBA00022692"/>
    </source>
</evidence>
<name>A0AAD3DGJ9_9CHLO</name>
<keyword evidence="6 8" id="KW-0472">Membrane</keyword>
<keyword evidence="5 8" id="KW-1133">Transmembrane helix</keyword>
<dbReference type="PANTHER" id="PTHR11730:SF6">
    <property type="entry name" value="AMMONIUM TRANSPORTER"/>
    <property type="match status" value="1"/>
</dbReference>
<keyword evidence="3" id="KW-0813">Transport</keyword>
<feature type="domain" description="Ammonium transporter AmtB-like" evidence="9">
    <location>
        <begin position="4"/>
        <end position="66"/>
    </location>
</feature>
<evidence type="ECO:0000256" key="3">
    <source>
        <dbReference type="ARBA" id="ARBA00022448"/>
    </source>
</evidence>
<gene>
    <name evidence="10" type="ORF">Agub_g442</name>
</gene>
<comment type="subcellular location">
    <subcellularLocation>
        <location evidence="1">Membrane</location>
        <topology evidence="1">Multi-pass membrane protein</topology>
    </subcellularLocation>
</comment>